<dbReference type="GO" id="GO:0004315">
    <property type="term" value="F:3-oxoacyl-[acyl-carrier-protein] synthase activity"/>
    <property type="evidence" value="ECO:0007669"/>
    <property type="project" value="InterPro"/>
</dbReference>
<keyword evidence="7" id="KW-0677">Repeat</keyword>
<dbReference type="Pfam" id="PF00698">
    <property type="entry name" value="Acyl_transf_1"/>
    <property type="match status" value="1"/>
</dbReference>
<dbReference type="InterPro" id="IPR014031">
    <property type="entry name" value="Ketoacyl_synth_C"/>
</dbReference>
<dbReference type="PROSITE" id="PS52004">
    <property type="entry name" value="KS3_2"/>
    <property type="match status" value="1"/>
</dbReference>
<sequence>MGVAVVNPSSARTCSSGGERASPAKSIWILKERRHETCPECSPAPCNSRAEGASPPRCALRPHPAQPTLCQCSIRRMGSPCGVFTAEGLESPVLAWLLMRAHRALPFRDKCHFLFRRSRPDRGRGRAETAGSDVCTGGDFMSSGTDQSAVLTSSVSQEPSLETRQEPIAVVGASCRLPGGLDSSLSLWRCLLEGRDVVQGGDPGNRWDNYFLPVPSDTEDSRLVRVGGYLKDIAGFDPAFFGIAPKEAACIDPQHRLLLEVTWEALENAGIPPRRLDGSQTGVFTGLSQTSYRDLIDPGENDVYHATGIVLSGASGRISYVLGTRGPSVTVEAACASSLVSIHLACQSLLTGESALALAGGVNINLDWRTTIGFTRAGMLSPQGRCHAFDSRANGFVRSEGSGMVVLKRLSDAERDGDRILAIVRGSAVNHVGHSQGLMMPSVSAQKQVLGKALARAGVEPGQVGLVETHGTGTPVGDPIEFEAVASLYGKGPGRCALGAVKTNVGHTESAAGVIGFIKTVMALQEGVVPPNLHFQSWNPQIPAQGTRLFVPTRVEPWPVRGESRFAAVSAFGVTGSNAHLVLEQAHRPTPSARVPAPRRRQEQERLFPLSAGSPDALRGSAARVASWLASEGADSPLGDIAHTLAVRRSHALHRAAVVASSREELAAGLRALAEGTPGKGTVTGRVEAASQPVWVFSGYGSQWEGMGRGLLDQDPAFTRVINELEPIAAREAGISLRQLITSTLPMDRMDVVQPLLYALQVALAATWRSHGVHPSAVVGHSVGEVAAAAAAGMLTLEQGMTVTCIRSRLLQRMAGGAMAVVGLCEEQVVEDLARQGQPGVSVAVVASPASTVISGDVQGVKLLMDHWSSQGHFVSPVAVQVAAHSPQVEPVLGELALALAALRPSPPQVPFYSTALDTPRAEAVCDAQYWVTNLRSPVRFSRAIEALLTDGHELFVELSPHALLTASIEETATAMGRGARVLPTLLREQPERTTFHTHLAALHCSGGRVDWSAMYPEGSLADLPATVWERRPYWPQKPTTPMLSHSSAHPLLGIQVQVPDDTGEGVRHVWKGDVGTAPHPWLGDHRVRKVPVFPGAAYIEMAIAAACEVFHCAPEHVRVTNVELQQLLLLTEHVEVCTVASPHRGKLRFEVLTRGAAGTWVCHARAELAHETNDVLATRSEREDLTAVHDTGGHETSALYRRLHKLGLNYGPAFSGLSRLVAGSLPSQGRWGQVSIPEAARLRQGRVWLHPALLDSCLHALATLVLEEAGGENEDSPWLPTSVAQIQLSGDPSKIQWCRAWIDASKDGAITGRLHLLDPAGALVGVLEGIQLIRMKPQQAVDALRDRLFQTVWEEVPLPRAEPLSPAGRWLILAEDGGKDFAKGLIEALAAHGAQGELLPETRPVQATSVTPSVSAAGASAPYQGLVFCASLPAKTDAPSQIDTLEGLKRISQVAGLVRAHAEGHTLPRLWLITHGARPVLPEDPVRPDQAALQGLARILNYEHPELRTTHIDSDPSAGPWQIAEELLAGRNEDEVAWRGGTRRVARLVSSPLRPNERLRPQPVSLRYGRDGFLLEDDGSGTLEGLRFVARERRPPRKDEVEVQVRVASLNFRDVMIALGILPFEGLGRPTLGADCAGVVTAVGSGVQHLRPGDRVMALAGGAQGTFSSFCLLPAHCAAKLPDGLSLEVAATLPATYGTAWYGLHRLARLAPGESVLIHSAAGGVGLAALAIARARGARILATAGDENKRAHLRDMGIDHVMDSRSLNFAAEVLQLTAGRGVDVILNSLAGDALRAGLEVLAPNGRFIEIGKKDLYGNSKVGLRVFRHGITFSSIDMKLLDPKRIQEVLQEVLDEVSSGRLPPLPYRLFPFAQATEAFRIMASGKHIGRLMVTLPDSGEHLVQPTPGSSQAVRVGGSYVITGGLRGLGLETARWLTSHKAGRVVLNGRSAPSEETLAIVEQLRSQGTEIDVVLGDISLPGTAQRLVAAANAGGRTLRGVVHAAVVLDDAPVARLDPDRISRVWQPKVAGAWNLHQATLGHDLDWWVAFSSQTSLVGNAGQGNYAAANSWLDAFVAWRRRQGLPALAINWGAWGEIGRAQDFKARGFTTIGTREGMTALEALLIHNRTSTGMFAFEPHMWFRSFPQAAASPFFARILDTMPQQTQSQEAADTAPLEAIRTATPGPRRQHLLQSHLVTQLGVVTGLQAATISPDTAFTLQGLDSLMAVQLRNLVRTSLGIELPINAVWTHPTPAKLATYLDGVLGQDIRTPGDRS</sequence>
<dbReference type="SMART" id="SM00826">
    <property type="entry name" value="PKS_DH"/>
    <property type="match status" value="1"/>
</dbReference>
<evidence type="ECO:0000256" key="8">
    <source>
        <dbReference type="ARBA" id="ARBA00023268"/>
    </source>
</evidence>
<dbReference type="InterPro" id="IPR018201">
    <property type="entry name" value="Ketoacyl_synth_AS"/>
</dbReference>
<dbReference type="InterPro" id="IPR011032">
    <property type="entry name" value="GroES-like_sf"/>
</dbReference>
<dbReference type="Pfam" id="PF14765">
    <property type="entry name" value="PS-DH"/>
    <property type="match status" value="1"/>
</dbReference>
<protein>
    <submittedName>
        <fullName evidence="15">Oxidoreductase, short chain dehydrogenase/reductase family</fullName>
    </submittedName>
</protein>
<dbReference type="InterPro" id="IPR020843">
    <property type="entry name" value="ER"/>
</dbReference>
<comment type="caution">
    <text evidence="15">The sequence shown here is derived from an EMBL/GenBank/DDBJ whole genome shotgun (WGS) entry which is preliminary data.</text>
</comment>
<accession>Q099Y5</accession>
<keyword evidence="8" id="KW-0511">Multifunctional enzyme</keyword>
<dbReference type="InterPro" id="IPR042104">
    <property type="entry name" value="PKS_dehydratase_sf"/>
</dbReference>
<dbReference type="EMBL" id="AAMD01000016">
    <property type="protein sequence ID" value="EAU68494.1"/>
    <property type="molecule type" value="Genomic_DNA"/>
</dbReference>
<dbReference type="InterPro" id="IPR020841">
    <property type="entry name" value="PKS_Beta-ketoAc_synthase_dom"/>
</dbReference>
<feature type="region of interest" description="C-terminal hotdog fold" evidence="10">
    <location>
        <begin position="1192"/>
        <end position="1342"/>
    </location>
</feature>
<evidence type="ECO:0000256" key="3">
    <source>
        <dbReference type="ARBA" id="ARBA00022450"/>
    </source>
</evidence>
<dbReference type="InterPro" id="IPR016035">
    <property type="entry name" value="Acyl_Trfase/lysoPLipase"/>
</dbReference>
<dbReference type="Pfam" id="PF02801">
    <property type="entry name" value="Ketoacyl-synt_C"/>
    <property type="match status" value="1"/>
</dbReference>
<feature type="domain" description="Carrier" evidence="12">
    <location>
        <begin position="2185"/>
        <end position="2263"/>
    </location>
</feature>
<reference evidence="15 16" key="1">
    <citation type="submission" date="2006-04" db="EMBL/GenBank/DDBJ databases">
        <authorList>
            <person name="Nierman W.C."/>
        </authorList>
    </citation>
    <scope>NUCLEOTIDE SEQUENCE [LARGE SCALE GENOMIC DNA]</scope>
    <source>
        <strain evidence="15 16">DW4/3-1</strain>
    </source>
</reference>
<evidence type="ECO:0000256" key="2">
    <source>
        <dbReference type="ARBA" id="ARBA00004792"/>
    </source>
</evidence>
<keyword evidence="6" id="KW-0808">Transferase</keyword>
<dbReference type="SUPFAM" id="SSF52151">
    <property type="entry name" value="FabD/lysophospholipase-like"/>
    <property type="match status" value="1"/>
</dbReference>
<comment type="pathway">
    <text evidence="2">Antibiotic biosynthesis.</text>
</comment>
<dbReference type="Gene3D" id="3.40.366.10">
    <property type="entry name" value="Malonyl-Coenzyme A Acyl Carrier Protein, domain 2"/>
    <property type="match status" value="1"/>
</dbReference>
<dbReference type="InterPro" id="IPR049552">
    <property type="entry name" value="PKS_DH_N"/>
</dbReference>
<gene>
    <name evidence="15" type="ORF">STIAU_7352</name>
</gene>
<name>Q099Y5_STIAD</name>
<dbReference type="InterPro" id="IPR036291">
    <property type="entry name" value="NAD(P)-bd_dom_sf"/>
</dbReference>
<dbReference type="InterPro" id="IPR050091">
    <property type="entry name" value="PKS_NRPS_Biosynth_Enz"/>
</dbReference>
<dbReference type="PANTHER" id="PTHR43775:SF37">
    <property type="entry name" value="SI:DKEY-61P9.11"/>
    <property type="match status" value="1"/>
</dbReference>
<evidence type="ECO:0000259" key="14">
    <source>
        <dbReference type="PROSITE" id="PS52019"/>
    </source>
</evidence>
<dbReference type="Pfam" id="PF00550">
    <property type="entry name" value="PP-binding"/>
    <property type="match status" value="1"/>
</dbReference>
<dbReference type="InterPro" id="IPR020807">
    <property type="entry name" value="PKS_DH"/>
</dbReference>
<dbReference type="SUPFAM" id="SSF50129">
    <property type="entry name" value="GroES-like"/>
    <property type="match status" value="1"/>
</dbReference>
<dbReference type="SMART" id="SM00823">
    <property type="entry name" value="PKS_PP"/>
    <property type="match status" value="1"/>
</dbReference>
<dbReference type="Pfam" id="PF13602">
    <property type="entry name" value="ADH_zinc_N_2"/>
    <property type="match status" value="1"/>
</dbReference>
<dbReference type="InterPro" id="IPR014030">
    <property type="entry name" value="Ketoacyl_synth_N"/>
</dbReference>
<feature type="domain" description="PKS/mFAS DH" evidence="14">
    <location>
        <begin position="1050"/>
        <end position="1342"/>
    </location>
</feature>
<dbReference type="SMART" id="SM00829">
    <property type="entry name" value="PKS_ER"/>
    <property type="match status" value="1"/>
</dbReference>
<evidence type="ECO:0000259" key="12">
    <source>
        <dbReference type="PROSITE" id="PS50075"/>
    </source>
</evidence>
<dbReference type="InterPro" id="IPR013154">
    <property type="entry name" value="ADH-like_N"/>
</dbReference>
<feature type="domain" description="Ketosynthase family 3 (KS3)" evidence="13">
    <location>
        <begin position="165"/>
        <end position="585"/>
    </location>
</feature>
<dbReference type="InterPro" id="IPR009081">
    <property type="entry name" value="PP-bd_ACP"/>
</dbReference>
<dbReference type="InterPro" id="IPR057326">
    <property type="entry name" value="KR_dom"/>
</dbReference>
<dbReference type="FunFam" id="3.40.47.10:FF:000019">
    <property type="entry name" value="Polyketide synthase type I"/>
    <property type="match status" value="1"/>
</dbReference>
<dbReference type="GO" id="GO:0004312">
    <property type="term" value="F:fatty acid synthase activity"/>
    <property type="evidence" value="ECO:0007669"/>
    <property type="project" value="TreeGrafter"/>
</dbReference>
<evidence type="ECO:0000256" key="11">
    <source>
        <dbReference type="SAM" id="MobiDB-lite"/>
    </source>
</evidence>
<dbReference type="GO" id="GO:0031177">
    <property type="term" value="F:phosphopantetheine binding"/>
    <property type="evidence" value="ECO:0007669"/>
    <property type="project" value="InterPro"/>
</dbReference>
<evidence type="ECO:0000256" key="4">
    <source>
        <dbReference type="ARBA" id="ARBA00022490"/>
    </source>
</evidence>
<dbReference type="Gene3D" id="1.10.1200.10">
    <property type="entry name" value="ACP-like"/>
    <property type="match status" value="1"/>
</dbReference>
<dbReference type="Pfam" id="PF21089">
    <property type="entry name" value="PKS_DH_N"/>
    <property type="match status" value="1"/>
</dbReference>
<dbReference type="Proteomes" id="UP000032702">
    <property type="component" value="Unassembled WGS sequence"/>
</dbReference>
<dbReference type="InterPro" id="IPR049900">
    <property type="entry name" value="PKS_mFAS_DH"/>
</dbReference>
<dbReference type="CDD" id="cd08955">
    <property type="entry name" value="KR_2_FAS_SDR_x"/>
    <property type="match status" value="1"/>
</dbReference>
<dbReference type="Gene3D" id="3.90.180.10">
    <property type="entry name" value="Medium-chain alcohol dehydrogenases, catalytic domain"/>
    <property type="match status" value="1"/>
</dbReference>
<dbReference type="SUPFAM" id="SSF53901">
    <property type="entry name" value="Thiolase-like"/>
    <property type="match status" value="1"/>
</dbReference>
<dbReference type="PATRIC" id="fig|378806.16.peg.7824"/>
<comment type="subcellular location">
    <subcellularLocation>
        <location evidence="1">Cytoplasm</location>
    </subcellularLocation>
</comment>
<dbReference type="SMART" id="SM01294">
    <property type="entry name" value="PKS_PP_betabranch"/>
    <property type="match status" value="1"/>
</dbReference>
<evidence type="ECO:0000313" key="15">
    <source>
        <dbReference type="EMBL" id="EAU68494.1"/>
    </source>
</evidence>
<proteinExistence type="predicted"/>
<dbReference type="PROSITE" id="PS00606">
    <property type="entry name" value="KS3_1"/>
    <property type="match status" value="1"/>
</dbReference>
<dbReference type="SMART" id="SM00827">
    <property type="entry name" value="PKS_AT"/>
    <property type="match status" value="1"/>
</dbReference>
<dbReference type="Pfam" id="PF22336">
    <property type="entry name" value="RhiE-like_linker"/>
    <property type="match status" value="1"/>
</dbReference>
<dbReference type="FunFam" id="3.40.50.720:FF:000209">
    <property type="entry name" value="Polyketide synthase Pks12"/>
    <property type="match status" value="1"/>
</dbReference>
<evidence type="ECO:0000256" key="7">
    <source>
        <dbReference type="ARBA" id="ARBA00022737"/>
    </source>
</evidence>
<evidence type="ECO:0000313" key="16">
    <source>
        <dbReference type="Proteomes" id="UP000032702"/>
    </source>
</evidence>
<dbReference type="InterPro" id="IPR001227">
    <property type="entry name" value="Ac_transferase_dom_sf"/>
</dbReference>
<evidence type="ECO:0000256" key="10">
    <source>
        <dbReference type="PROSITE-ProRule" id="PRU01363"/>
    </source>
</evidence>
<dbReference type="Gene3D" id="3.40.47.10">
    <property type="match status" value="1"/>
</dbReference>
<feature type="region of interest" description="Disordered" evidence="11">
    <location>
        <begin position="1"/>
        <end position="20"/>
    </location>
</feature>
<dbReference type="InterPro" id="IPR049551">
    <property type="entry name" value="PKS_DH_C"/>
</dbReference>
<dbReference type="Gene3D" id="3.30.70.3290">
    <property type="match status" value="1"/>
</dbReference>
<feature type="compositionally biased region" description="Polar residues" evidence="11">
    <location>
        <begin position="7"/>
        <end position="16"/>
    </location>
</feature>
<feature type="active site" description="Proton acceptor; for dehydratase activity" evidence="10">
    <location>
        <position position="1086"/>
    </location>
</feature>
<dbReference type="SUPFAM" id="SSF55048">
    <property type="entry name" value="Probable ACP-binding domain of malonyl-CoA ACP transacylase"/>
    <property type="match status" value="1"/>
</dbReference>
<dbReference type="InterPro" id="IPR054514">
    <property type="entry name" value="RhiE-like_linker"/>
</dbReference>
<keyword evidence="4" id="KW-0963">Cytoplasm</keyword>
<dbReference type="SUPFAM" id="SSF51735">
    <property type="entry name" value="NAD(P)-binding Rossmann-fold domains"/>
    <property type="match status" value="3"/>
</dbReference>
<dbReference type="InterPro" id="IPR016039">
    <property type="entry name" value="Thiolase-like"/>
</dbReference>
<keyword evidence="5" id="KW-0597">Phosphoprotein</keyword>
<dbReference type="GO" id="GO:0016491">
    <property type="term" value="F:oxidoreductase activity"/>
    <property type="evidence" value="ECO:0007669"/>
    <property type="project" value="InterPro"/>
</dbReference>
<comment type="function">
    <text evidence="9">Involved in production of the polyketide antibiotic thailandamide.</text>
</comment>
<dbReference type="InterPro" id="IPR013968">
    <property type="entry name" value="PKS_KR"/>
</dbReference>
<dbReference type="SUPFAM" id="SSF47336">
    <property type="entry name" value="ACP-like"/>
    <property type="match status" value="1"/>
</dbReference>
<keyword evidence="3" id="KW-0596">Phosphopantetheine</keyword>
<evidence type="ECO:0000259" key="13">
    <source>
        <dbReference type="PROSITE" id="PS52004"/>
    </source>
</evidence>
<evidence type="ECO:0000256" key="5">
    <source>
        <dbReference type="ARBA" id="ARBA00022553"/>
    </source>
</evidence>
<dbReference type="Gene3D" id="3.10.129.110">
    <property type="entry name" value="Polyketide synthase dehydratase"/>
    <property type="match status" value="1"/>
</dbReference>
<feature type="region of interest" description="N-terminal hotdog fold" evidence="10">
    <location>
        <begin position="1050"/>
        <end position="1176"/>
    </location>
</feature>
<dbReference type="PROSITE" id="PS50075">
    <property type="entry name" value="CARRIER"/>
    <property type="match status" value="1"/>
</dbReference>
<dbReference type="Pfam" id="PF08240">
    <property type="entry name" value="ADH_N"/>
    <property type="match status" value="1"/>
</dbReference>
<dbReference type="InterPro" id="IPR014043">
    <property type="entry name" value="Acyl_transferase_dom"/>
</dbReference>
<dbReference type="GO" id="GO:0071770">
    <property type="term" value="P:DIM/DIP cell wall layer assembly"/>
    <property type="evidence" value="ECO:0007669"/>
    <property type="project" value="TreeGrafter"/>
</dbReference>
<dbReference type="SMART" id="SM00822">
    <property type="entry name" value="PKS_KR"/>
    <property type="match status" value="1"/>
</dbReference>
<dbReference type="OrthoDB" id="9808651at2"/>
<dbReference type="Pfam" id="PF08659">
    <property type="entry name" value="KR"/>
    <property type="match status" value="1"/>
</dbReference>
<dbReference type="GO" id="GO:0005886">
    <property type="term" value="C:plasma membrane"/>
    <property type="evidence" value="ECO:0007669"/>
    <property type="project" value="TreeGrafter"/>
</dbReference>
<dbReference type="PROSITE" id="PS52019">
    <property type="entry name" value="PKS_MFAS_DH"/>
    <property type="match status" value="1"/>
</dbReference>
<dbReference type="Gene3D" id="3.40.50.720">
    <property type="entry name" value="NAD(P)-binding Rossmann-like Domain"/>
    <property type="match status" value="3"/>
</dbReference>
<dbReference type="GO" id="GO:0006633">
    <property type="term" value="P:fatty acid biosynthetic process"/>
    <property type="evidence" value="ECO:0007669"/>
    <property type="project" value="InterPro"/>
</dbReference>
<dbReference type="InterPro" id="IPR016036">
    <property type="entry name" value="Malonyl_transacylase_ACP-bd"/>
</dbReference>
<dbReference type="CDD" id="cd00833">
    <property type="entry name" value="PKS"/>
    <property type="match status" value="1"/>
</dbReference>
<dbReference type="PANTHER" id="PTHR43775">
    <property type="entry name" value="FATTY ACID SYNTHASE"/>
    <property type="match status" value="1"/>
</dbReference>
<evidence type="ECO:0000256" key="9">
    <source>
        <dbReference type="ARBA" id="ARBA00054155"/>
    </source>
</evidence>
<dbReference type="GO" id="GO:0005737">
    <property type="term" value="C:cytoplasm"/>
    <property type="evidence" value="ECO:0007669"/>
    <property type="project" value="TreeGrafter"/>
</dbReference>
<feature type="active site" description="Proton donor; for dehydratase activity" evidence="10">
    <location>
        <position position="1256"/>
    </location>
</feature>
<organism evidence="15 16">
    <name type="scientific">Stigmatella aurantiaca (strain DW4/3-1)</name>
    <dbReference type="NCBI Taxonomy" id="378806"/>
    <lineage>
        <taxon>Bacteria</taxon>
        <taxon>Pseudomonadati</taxon>
        <taxon>Myxococcota</taxon>
        <taxon>Myxococcia</taxon>
        <taxon>Myxococcales</taxon>
        <taxon>Cystobacterineae</taxon>
        <taxon>Archangiaceae</taxon>
        <taxon>Stigmatella</taxon>
    </lineage>
</organism>
<dbReference type="CDD" id="cd05195">
    <property type="entry name" value="enoyl_red"/>
    <property type="match status" value="1"/>
</dbReference>
<dbReference type="Pfam" id="PF00109">
    <property type="entry name" value="ketoacyl-synt"/>
    <property type="match status" value="1"/>
</dbReference>
<dbReference type="SMART" id="SM00825">
    <property type="entry name" value="PKS_KS"/>
    <property type="match status" value="1"/>
</dbReference>
<evidence type="ECO:0000256" key="1">
    <source>
        <dbReference type="ARBA" id="ARBA00004496"/>
    </source>
</evidence>
<dbReference type="InterPro" id="IPR036736">
    <property type="entry name" value="ACP-like_sf"/>
</dbReference>
<dbReference type="InterPro" id="IPR020806">
    <property type="entry name" value="PKS_PP-bd"/>
</dbReference>
<evidence type="ECO:0000256" key="6">
    <source>
        <dbReference type="ARBA" id="ARBA00022679"/>
    </source>
</evidence>